<dbReference type="SMART" id="SM00387">
    <property type="entry name" value="HATPase_c"/>
    <property type="match status" value="1"/>
</dbReference>
<reference evidence="11 12" key="1">
    <citation type="journal article" date="2013" name="J. Microbiol. Biotechnol.">
        <title>Novosphingobium ginsenosidimutans sp. nov., with the ability to convert ginsenoside.</title>
        <authorList>
            <person name="Kim J.K."/>
            <person name="He D."/>
            <person name="Liu Q.M."/>
            <person name="Park H.Y."/>
            <person name="Jung M.S."/>
            <person name="Yoon M.H."/>
            <person name="Kim S.C."/>
            <person name="Im W.T."/>
        </authorList>
    </citation>
    <scope>NUCLEOTIDE SEQUENCE [LARGE SCALE GENOMIC DNA]</scope>
    <source>
        <strain evidence="11 12">FW-6</strain>
    </source>
</reference>
<dbReference type="Gene3D" id="3.30.450.40">
    <property type="match status" value="1"/>
</dbReference>
<feature type="transmembrane region" description="Helical" evidence="9">
    <location>
        <begin position="200"/>
        <end position="217"/>
    </location>
</feature>
<dbReference type="Pfam" id="PF02518">
    <property type="entry name" value="HATPase_c"/>
    <property type="match status" value="1"/>
</dbReference>
<dbReference type="RefSeq" id="WP_147090877.1">
    <property type="nucleotide sequence ID" value="NZ_BAABJD010000002.1"/>
</dbReference>
<evidence type="ECO:0000256" key="1">
    <source>
        <dbReference type="ARBA" id="ARBA00000085"/>
    </source>
</evidence>
<dbReference type="InterPro" id="IPR005467">
    <property type="entry name" value="His_kinase_dom"/>
</dbReference>
<evidence type="ECO:0000256" key="5">
    <source>
        <dbReference type="ARBA" id="ARBA00022741"/>
    </source>
</evidence>
<feature type="transmembrane region" description="Helical" evidence="9">
    <location>
        <begin position="165"/>
        <end position="180"/>
    </location>
</feature>
<name>A0A5B8S6P5_9SPHN</name>
<dbReference type="InterPro" id="IPR036890">
    <property type="entry name" value="HATPase_C_sf"/>
</dbReference>
<feature type="transmembrane region" description="Helical" evidence="9">
    <location>
        <begin position="269"/>
        <end position="288"/>
    </location>
</feature>
<dbReference type="EMBL" id="CP042345">
    <property type="protein sequence ID" value="QEA16798.1"/>
    <property type="molecule type" value="Genomic_DNA"/>
</dbReference>
<dbReference type="Proteomes" id="UP000321172">
    <property type="component" value="Chromosome"/>
</dbReference>
<evidence type="ECO:0000256" key="8">
    <source>
        <dbReference type="ARBA" id="ARBA00023012"/>
    </source>
</evidence>
<dbReference type="InterPro" id="IPR004358">
    <property type="entry name" value="Sig_transdc_His_kin-like_C"/>
</dbReference>
<dbReference type="InterPro" id="IPR014265">
    <property type="entry name" value="XrtA/PrsK"/>
</dbReference>
<evidence type="ECO:0000256" key="3">
    <source>
        <dbReference type="ARBA" id="ARBA00022553"/>
    </source>
</evidence>
<keyword evidence="9" id="KW-1133">Transmembrane helix</keyword>
<evidence type="ECO:0000256" key="4">
    <source>
        <dbReference type="ARBA" id="ARBA00022679"/>
    </source>
</evidence>
<keyword evidence="6 11" id="KW-0418">Kinase</keyword>
<keyword evidence="9" id="KW-0472">Membrane</keyword>
<dbReference type="OrthoDB" id="9785691at2"/>
<dbReference type="EC" id="2.7.13.3" evidence="2"/>
<dbReference type="SUPFAM" id="SSF55874">
    <property type="entry name" value="ATPase domain of HSP90 chaperone/DNA topoisomerase II/histidine kinase"/>
    <property type="match status" value="1"/>
</dbReference>
<keyword evidence="8" id="KW-0902">Two-component regulatory system</keyword>
<keyword evidence="12" id="KW-1185">Reference proteome</keyword>
<keyword evidence="3" id="KW-0597">Phosphoprotein</keyword>
<evidence type="ECO:0000256" key="2">
    <source>
        <dbReference type="ARBA" id="ARBA00012438"/>
    </source>
</evidence>
<dbReference type="NCBIfam" id="TIGR02916">
    <property type="entry name" value="PEP_his_kin"/>
    <property type="match status" value="1"/>
</dbReference>
<evidence type="ECO:0000259" key="10">
    <source>
        <dbReference type="PROSITE" id="PS50109"/>
    </source>
</evidence>
<feature type="domain" description="Histidine kinase" evidence="10">
    <location>
        <begin position="495"/>
        <end position="697"/>
    </location>
</feature>
<sequence>MSVTSGLWPIVGSVAWGTGAFVCLVAAGQLHAGPGKFGTARPALTIAVAVTGLWALIGALAGPAALGAELADSLRNLAWLFALYRLFGIDGRHASLAPVRPLLVAVGFVELLQLAIELLLIASPFGGHFAELAFHTVTLFRLLVATGGLMLVHNLYGGASTNARLLLRWPALALAAQWGFDLNHYTVSYLLAGTSEGLVALRGLAALAIGALIALGLRRGSEALRFSPSRAVMFQSASLMIIGAYLVFMVAIARWLAWAGQELTAELQLAFAGTAAIMLATLASSRVLRAKLRVTLAKHLFQHRYDYRQEWLRFTRTMAHVGPEGGPLHERVIRAVADMTDSPAGLLLTPNEQGDLALASRWQWPTADVPAIALPMAAVRSFEADRSGGFIVDLDELRGGESLPSGDRAPPQLAVPDWLLAEPRAWALVPLHHFDRLVGMVVLARPALTRRLDWEDFDLLRVAGQQLASYLAEQSGQEALAEAGRFDDFNRRIAFVMHDIKNLASQLSLLARNAEAHAENPDFRADMLVTLRNAADKLNALLARLSRYGTTTVEGLSPVAADQVAKRVAAQFKASHPVELVRAAPCLVAGREEVIEQVLVHLIQNAIDASAPDSPIYIQVGVEQFHGLIEVVDSGAGMSAEFVRTGLFKPFVSTKAGGFGIGAYEARELVKAMGGQLAVESREGLGSRFTIRLPLAEAAELLNNFAAKVA</sequence>
<proteinExistence type="predicted"/>
<dbReference type="Gene3D" id="3.30.565.10">
    <property type="entry name" value="Histidine kinase-like ATPase, C-terminal domain"/>
    <property type="match status" value="1"/>
</dbReference>
<dbReference type="PRINTS" id="PR00344">
    <property type="entry name" value="BCTRLSENSOR"/>
</dbReference>
<keyword evidence="9" id="KW-0812">Transmembrane</keyword>
<dbReference type="PANTHER" id="PTHR43065:SF10">
    <property type="entry name" value="PEROXIDE STRESS-ACTIVATED HISTIDINE KINASE MAK3"/>
    <property type="match status" value="1"/>
</dbReference>
<organism evidence="11 12">
    <name type="scientific">Novosphingobium ginsenosidimutans</name>
    <dbReference type="NCBI Taxonomy" id="1176536"/>
    <lineage>
        <taxon>Bacteria</taxon>
        <taxon>Pseudomonadati</taxon>
        <taxon>Pseudomonadota</taxon>
        <taxon>Alphaproteobacteria</taxon>
        <taxon>Sphingomonadales</taxon>
        <taxon>Sphingomonadaceae</taxon>
        <taxon>Novosphingobium</taxon>
    </lineage>
</organism>
<dbReference type="PROSITE" id="PS50109">
    <property type="entry name" value="HIS_KIN"/>
    <property type="match status" value="1"/>
</dbReference>
<accession>A0A5B8S6P5</accession>
<dbReference type="InterPro" id="IPR003594">
    <property type="entry name" value="HATPase_dom"/>
</dbReference>
<evidence type="ECO:0000313" key="12">
    <source>
        <dbReference type="Proteomes" id="UP000321172"/>
    </source>
</evidence>
<feature type="transmembrane region" description="Helical" evidence="9">
    <location>
        <begin position="102"/>
        <end position="126"/>
    </location>
</feature>
<feature type="transmembrane region" description="Helical" evidence="9">
    <location>
        <begin position="42"/>
        <end position="61"/>
    </location>
</feature>
<feature type="transmembrane region" description="Helical" evidence="9">
    <location>
        <begin position="237"/>
        <end position="257"/>
    </location>
</feature>
<feature type="transmembrane region" description="Helical" evidence="9">
    <location>
        <begin position="132"/>
        <end position="153"/>
    </location>
</feature>
<protein>
    <recommendedName>
        <fullName evidence="2">histidine kinase</fullName>
        <ecNumber evidence="2">2.7.13.3</ecNumber>
    </recommendedName>
</protein>
<evidence type="ECO:0000256" key="9">
    <source>
        <dbReference type="SAM" id="Phobius"/>
    </source>
</evidence>
<dbReference type="PANTHER" id="PTHR43065">
    <property type="entry name" value="SENSOR HISTIDINE KINASE"/>
    <property type="match status" value="1"/>
</dbReference>
<dbReference type="AlphaFoldDB" id="A0A5B8S6P5"/>
<dbReference type="KEGG" id="ngf:FRF71_12015"/>
<evidence type="ECO:0000256" key="7">
    <source>
        <dbReference type="ARBA" id="ARBA00022840"/>
    </source>
</evidence>
<comment type="catalytic activity">
    <reaction evidence="1">
        <text>ATP + protein L-histidine = ADP + protein N-phospho-L-histidine.</text>
        <dbReference type="EC" id="2.7.13.3"/>
    </reaction>
</comment>
<dbReference type="GO" id="GO:0005524">
    <property type="term" value="F:ATP binding"/>
    <property type="evidence" value="ECO:0007669"/>
    <property type="project" value="UniProtKB-KW"/>
</dbReference>
<evidence type="ECO:0000256" key="6">
    <source>
        <dbReference type="ARBA" id="ARBA00022777"/>
    </source>
</evidence>
<keyword evidence="7" id="KW-0067">ATP-binding</keyword>
<dbReference type="InterPro" id="IPR029016">
    <property type="entry name" value="GAF-like_dom_sf"/>
</dbReference>
<feature type="transmembrane region" description="Helical" evidence="9">
    <location>
        <begin position="6"/>
        <end position="30"/>
    </location>
</feature>
<evidence type="ECO:0000313" key="11">
    <source>
        <dbReference type="EMBL" id="QEA16798.1"/>
    </source>
</evidence>
<dbReference type="GO" id="GO:0000160">
    <property type="term" value="P:phosphorelay signal transduction system"/>
    <property type="evidence" value="ECO:0007669"/>
    <property type="project" value="UniProtKB-KW"/>
</dbReference>
<keyword evidence="4 11" id="KW-0808">Transferase</keyword>
<gene>
    <name evidence="11" type="primary">prsK</name>
    <name evidence="11" type="ORF">FRF71_12015</name>
</gene>
<dbReference type="SUPFAM" id="SSF55781">
    <property type="entry name" value="GAF domain-like"/>
    <property type="match status" value="1"/>
</dbReference>
<keyword evidence="5" id="KW-0547">Nucleotide-binding</keyword>
<dbReference type="GO" id="GO:0004673">
    <property type="term" value="F:protein histidine kinase activity"/>
    <property type="evidence" value="ECO:0007669"/>
    <property type="project" value="UniProtKB-EC"/>
</dbReference>
<dbReference type="CDD" id="cd00075">
    <property type="entry name" value="HATPase"/>
    <property type="match status" value="1"/>
</dbReference>